<dbReference type="Proteomes" id="UP000683000">
    <property type="component" value="Unassembled WGS sequence"/>
</dbReference>
<gene>
    <name evidence="2" type="ORF">JVT61DRAFT_12265</name>
</gene>
<dbReference type="InterPro" id="IPR013785">
    <property type="entry name" value="Aldolase_TIM"/>
</dbReference>
<name>A0A8I2YEC1_9AGAM</name>
<dbReference type="GO" id="GO:0010181">
    <property type="term" value="F:FMN binding"/>
    <property type="evidence" value="ECO:0007669"/>
    <property type="project" value="InterPro"/>
</dbReference>
<dbReference type="PANTHER" id="PTHR22893">
    <property type="entry name" value="NADH OXIDOREDUCTASE-RELATED"/>
    <property type="match status" value="1"/>
</dbReference>
<proteinExistence type="predicted"/>
<dbReference type="EMBL" id="JAGFBS010000054">
    <property type="protein sequence ID" value="KAG6370312.1"/>
    <property type="molecule type" value="Genomic_DNA"/>
</dbReference>
<dbReference type="InterPro" id="IPR001155">
    <property type="entry name" value="OxRdtase_FMN_N"/>
</dbReference>
<dbReference type="Pfam" id="PF00724">
    <property type="entry name" value="Oxidored_FMN"/>
    <property type="match status" value="1"/>
</dbReference>
<evidence type="ECO:0000259" key="1">
    <source>
        <dbReference type="Pfam" id="PF00724"/>
    </source>
</evidence>
<dbReference type="InterPro" id="IPR045247">
    <property type="entry name" value="Oye-like"/>
</dbReference>
<dbReference type="PANTHER" id="PTHR22893:SF91">
    <property type="entry name" value="NADPH DEHYDROGENASE 2-RELATED"/>
    <property type="match status" value="1"/>
</dbReference>
<organism evidence="2 3">
    <name type="scientific">Boletus reticuloceps</name>
    <dbReference type="NCBI Taxonomy" id="495285"/>
    <lineage>
        <taxon>Eukaryota</taxon>
        <taxon>Fungi</taxon>
        <taxon>Dikarya</taxon>
        <taxon>Basidiomycota</taxon>
        <taxon>Agaricomycotina</taxon>
        <taxon>Agaricomycetes</taxon>
        <taxon>Agaricomycetidae</taxon>
        <taxon>Boletales</taxon>
        <taxon>Boletineae</taxon>
        <taxon>Boletaceae</taxon>
        <taxon>Boletoideae</taxon>
        <taxon>Boletus</taxon>
    </lineage>
</organism>
<dbReference type="Gene3D" id="3.20.20.70">
    <property type="entry name" value="Aldolase class I"/>
    <property type="match status" value="1"/>
</dbReference>
<evidence type="ECO:0000313" key="3">
    <source>
        <dbReference type="Proteomes" id="UP000683000"/>
    </source>
</evidence>
<protein>
    <recommendedName>
        <fullName evidence="1">NADH:flavin oxidoreductase/NADH oxidase N-terminal domain-containing protein</fullName>
    </recommendedName>
</protein>
<accession>A0A8I2YEC1</accession>
<comment type="caution">
    <text evidence="2">The sequence shown here is derived from an EMBL/GenBank/DDBJ whole genome shotgun (WGS) entry which is preliminary data.</text>
</comment>
<dbReference type="AlphaFoldDB" id="A0A8I2YEC1"/>
<feature type="domain" description="NADH:flavin oxidoreductase/NADH oxidase N-terminal" evidence="1">
    <location>
        <begin position="50"/>
        <end position="91"/>
    </location>
</feature>
<dbReference type="OrthoDB" id="2674760at2759"/>
<reference evidence="2" key="1">
    <citation type="submission" date="2021-03" db="EMBL/GenBank/DDBJ databases">
        <title>Evolutionary innovations through gain and loss of genes in the ectomycorrhizal Boletales.</title>
        <authorList>
            <person name="Wu G."/>
            <person name="Miyauchi S."/>
            <person name="Morin E."/>
            <person name="Yang Z.-L."/>
            <person name="Xu J."/>
            <person name="Martin F.M."/>
        </authorList>
    </citation>
    <scope>NUCLEOTIDE SEQUENCE</scope>
    <source>
        <strain evidence="2">BR01</strain>
    </source>
</reference>
<dbReference type="GO" id="GO:0016491">
    <property type="term" value="F:oxidoreductase activity"/>
    <property type="evidence" value="ECO:0007669"/>
    <property type="project" value="InterPro"/>
</dbReference>
<keyword evidence="3" id="KW-1185">Reference proteome</keyword>
<sequence length="253" mass="28300">MPDSLRWKRPQNSAIVPGCVVPEGDSYFHIVAVPDLSGFQSGSRDAISWVEVHGANGYLPDQFLQTVSNKRTDKWGGDEEGRTRSIREVVDDRGCRRRRSSRYLYQSLEHMARCCLCADLQAVGLILYDFPDMGMPDPRPTFAYLATALRDKHPKLAYLHIWNGGEGGDKRAFISAGGYTRESALRTVEDKGGLIAFGELYISNPDLLVQLQKNIPLTRSDRSKYYLAGNLTPFGYSDWSFADGGVQQVDARL</sequence>
<evidence type="ECO:0000313" key="2">
    <source>
        <dbReference type="EMBL" id="KAG6370312.1"/>
    </source>
</evidence>
<dbReference type="SUPFAM" id="SSF51395">
    <property type="entry name" value="FMN-linked oxidoreductases"/>
    <property type="match status" value="1"/>
</dbReference>